<gene>
    <name evidence="7" type="ORF">FLX08_37315</name>
</gene>
<keyword evidence="3" id="KW-0804">Transcription</keyword>
<dbReference type="PANTHER" id="PTHR30055:SF234">
    <property type="entry name" value="HTH-TYPE TRANSCRIPTIONAL REGULATOR BETI"/>
    <property type="match status" value="1"/>
</dbReference>
<dbReference type="SUPFAM" id="SSF46689">
    <property type="entry name" value="Homeodomain-like"/>
    <property type="match status" value="1"/>
</dbReference>
<dbReference type="InterPro" id="IPR009057">
    <property type="entry name" value="Homeodomain-like_sf"/>
</dbReference>
<evidence type="ECO:0000313" key="7">
    <source>
        <dbReference type="EMBL" id="TQS11248.1"/>
    </source>
</evidence>
<dbReference type="Gene3D" id="1.10.357.10">
    <property type="entry name" value="Tetracycline Repressor, domain 2"/>
    <property type="match status" value="1"/>
</dbReference>
<evidence type="ECO:0000256" key="4">
    <source>
        <dbReference type="PROSITE-ProRule" id="PRU00335"/>
    </source>
</evidence>
<evidence type="ECO:0000256" key="5">
    <source>
        <dbReference type="SAM" id="MobiDB-lite"/>
    </source>
</evidence>
<dbReference type="InterPro" id="IPR041483">
    <property type="entry name" value="TetR_C_34"/>
</dbReference>
<dbReference type="GO" id="GO:0000976">
    <property type="term" value="F:transcription cis-regulatory region binding"/>
    <property type="evidence" value="ECO:0007669"/>
    <property type="project" value="TreeGrafter"/>
</dbReference>
<evidence type="ECO:0000256" key="3">
    <source>
        <dbReference type="ARBA" id="ARBA00023163"/>
    </source>
</evidence>
<accession>A0A544Y3A3</accession>
<keyword evidence="2 4" id="KW-0238">DNA-binding</keyword>
<dbReference type="GO" id="GO:0003700">
    <property type="term" value="F:DNA-binding transcription factor activity"/>
    <property type="evidence" value="ECO:0007669"/>
    <property type="project" value="TreeGrafter"/>
</dbReference>
<dbReference type="InterPro" id="IPR001647">
    <property type="entry name" value="HTH_TetR"/>
</dbReference>
<dbReference type="AlphaFoldDB" id="A0A544Y3A3"/>
<keyword evidence="1" id="KW-0805">Transcription regulation</keyword>
<feature type="domain" description="HTH tetR-type" evidence="6">
    <location>
        <begin position="28"/>
        <end position="88"/>
    </location>
</feature>
<evidence type="ECO:0000313" key="8">
    <source>
        <dbReference type="Proteomes" id="UP000316541"/>
    </source>
</evidence>
<dbReference type="PANTHER" id="PTHR30055">
    <property type="entry name" value="HTH-TYPE TRANSCRIPTIONAL REGULATOR RUTR"/>
    <property type="match status" value="1"/>
</dbReference>
<reference evidence="7 8" key="1">
    <citation type="submission" date="2019-07" db="EMBL/GenBank/DDBJ databases">
        <title>Microbispora hainanensis DSM 45428.</title>
        <authorList>
            <person name="Thawai C."/>
        </authorList>
    </citation>
    <scope>NUCLEOTIDE SEQUENCE [LARGE SCALE GENOMIC DNA]</scope>
    <source>
        <strain evidence="7 8">DSM 45428</strain>
    </source>
</reference>
<evidence type="ECO:0000256" key="1">
    <source>
        <dbReference type="ARBA" id="ARBA00023015"/>
    </source>
</evidence>
<dbReference type="Pfam" id="PF00440">
    <property type="entry name" value="TetR_N"/>
    <property type="match status" value="1"/>
</dbReference>
<feature type="region of interest" description="Disordered" evidence="5">
    <location>
        <begin position="1"/>
        <end position="25"/>
    </location>
</feature>
<evidence type="ECO:0000259" key="6">
    <source>
        <dbReference type="PROSITE" id="PS50977"/>
    </source>
</evidence>
<protein>
    <submittedName>
        <fullName evidence="7">TetR/AcrR family transcriptional regulator</fullName>
    </submittedName>
</protein>
<dbReference type="InterPro" id="IPR050109">
    <property type="entry name" value="HTH-type_TetR-like_transc_reg"/>
</dbReference>
<feature type="DNA-binding region" description="H-T-H motif" evidence="4">
    <location>
        <begin position="51"/>
        <end position="70"/>
    </location>
</feature>
<name>A0A544Y3A3_9ACTN</name>
<proteinExistence type="predicted"/>
<organism evidence="7 8">
    <name type="scientific">Microbispora hainanensis</name>
    <dbReference type="NCBI Taxonomy" id="568844"/>
    <lineage>
        <taxon>Bacteria</taxon>
        <taxon>Bacillati</taxon>
        <taxon>Actinomycetota</taxon>
        <taxon>Actinomycetes</taxon>
        <taxon>Streptosporangiales</taxon>
        <taxon>Streptosporangiaceae</taxon>
        <taxon>Microbispora</taxon>
    </lineage>
</organism>
<dbReference type="EMBL" id="VIRM01000077">
    <property type="protein sequence ID" value="TQS11248.1"/>
    <property type="molecule type" value="Genomic_DNA"/>
</dbReference>
<evidence type="ECO:0000256" key="2">
    <source>
        <dbReference type="ARBA" id="ARBA00023125"/>
    </source>
</evidence>
<dbReference type="Pfam" id="PF17929">
    <property type="entry name" value="TetR_C_34"/>
    <property type="match status" value="1"/>
</dbReference>
<sequence>MIRGARGGSMDEVEAPSFQRARRPEHRELRKQEILDAAEALLAEMPADEISLRELGRRLGVSKTHVVRYFESREGVFLGLLARLRLAWLDALADEWPAAPCEPDQVMRAWADSLAARPVLCQLWSMLPTVLERNVSAGTVRAYKLIDLEHRTRLAGLVRERVPALGAGDALTLTEYAVVALVGLWSFSNPTPTIVEATSDPRLAGSRVDFATMYGEILQTTLAGLLARA</sequence>
<dbReference type="PROSITE" id="PS50977">
    <property type="entry name" value="HTH_TETR_2"/>
    <property type="match status" value="1"/>
</dbReference>
<dbReference type="Proteomes" id="UP000316541">
    <property type="component" value="Unassembled WGS sequence"/>
</dbReference>
<comment type="caution">
    <text evidence="7">The sequence shown here is derived from an EMBL/GenBank/DDBJ whole genome shotgun (WGS) entry which is preliminary data.</text>
</comment>